<protein>
    <submittedName>
        <fullName evidence="3">CSON001972 protein</fullName>
    </submittedName>
</protein>
<feature type="compositionally biased region" description="Low complexity" evidence="1">
    <location>
        <begin position="399"/>
        <end position="411"/>
    </location>
</feature>
<evidence type="ECO:0000256" key="2">
    <source>
        <dbReference type="SAM" id="Phobius"/>
    </source>
</evidence>
<evidence type="ECO:0000313" key="3">
    <source>
        <dbReference type="EMBL" id="SSX20607.1"/>
    </source>
</evidence>
<keyword evidence="2" id="KW-1133">Transmembrane helix</keyword>
<proteinExistence type="predicted"/>
<keyword evidence="2" id="KW-0472">Membrane</keyword>
<sequence>MTSEYHLQQRSFIFVVSFAVLISSSGSFRIYDNLIHCYRGNETQPWIGNSMRVLIELIEKIEQQMPTNIDIRTLSANIFHQLRLDGIERTPGVLENELVTPYRATGIHVYKFDLLRNLISHTSQKINFEQYLTQSEICNLHKLISVGVEPYIRGDEVRTCPVKTRIGNGPSRPDPFNRNRPHVNVTYIGGPKNPTVLSPCPLEKGVTRTFEFGSLTAGTLIGGIAAGLQPQNVQLNELVSAHIKFNPYENLETMEPKDTRREIEKLFNSRESIDNTYAVGLSGDIAEVCVYQSPLLGTNVTVGMSGQWNSTYFPRWRYLPDTHQTRWEMTDAEILADIDSYFISNHINSWVNRIHGLRLSQILQMFYSHQYGIPSITIENSNHNKNDLAFNVETESQQNSNHHNNKNNNNNGKKKSEAIQNDVEEIDVDFVQSRILEFNNKVERFQKYVNEISSADGINRACHRKAILQTIDIEKLKEETYRFAQILQYTATSSIVDELQMRRVCDSSVDKFMVKASELVRETENCKLIIEECKIPSVDLTLVIDGSRPMYENMELIFHIAEMLELSPRNSHFSLMHGMTGQYMVNHPVRLSLSNVLLKLIEGLTNQTVAERESHIFAAPAQVLLVVSQGVRMSQDEFDISKRLMQSTLGQFPDLYYIFLTNHRETFESLKGNEVDSNEKYQIIESESTEIGTFTSELQETLKNIPKRIISPYCKRKNSRYLWSGHTIRDDFDDYIAPQEEIKYKINPYYLSDDFQVQFQGLGYGEFTVCMTKDQSGRFECRNVVDMEYIWFSFKDICRGEYNRCSSIYFRVTLDKSYLKCEEKECRFPFQVKYKIKLVGLRCEMDARDSGSRKTPFSLIIVMKLIVISLLLK</sequence>
<dbReference type="VEuPathDB" id="VectorBase:CSON001972"/>
<dbReference type="AlphaFoldDB" id="A0A336LWA3"/>
<name>A0A336LWA3_CULSO</name>
<accession>A0A336LWA3</accession>
<organism evidence="3">
    <name type="scientific">Culicoides sonorensis</name>
    <name type="common">Biting midge</name>
    <dbReference type="NCBI Taxonomy" id="179676"/>
    <lineage>
        <taxon>Eukaryota</taxon>
        <taxon>Metazoa</taxon>
        <taxon>Ecdysozoa</taxon>
        <taxon>Arthropoda</taxon>
        <taxon>Hexapoda</taxon>
        <taxon>Insecta</taxon>
        <taxon>Pterygota</taxon>
        <taxon>Neoptera</taxon>
        <taxon>Endopterygota</taxon>
        <taxon>Diptera</taxon>
        <taxon>Nematocera</taxon>
        <taxon>Chironomoidea</taxon>
        <taxon>Ceratopogonidae</taxon>
        <taxon>Ceratopogoninae</taxon>
        <taxon>Culicoides</taxon>
        <taxon>Monoculicoides</taxon>
    </lineage>
</organism>
<dbReference type="EMBL" id="UFQT01000131">
    <property type="protein sequence ID" value="SSX20607.1"/>
    <property type="molecule type" value="Genomic_DNA"/>
</dbReference>
<dbReference type="OMA" id="DWGTISP"/>
<feature type="transmembrane region" description="Helical" evidence="2">
    <location>
        <begin position="12"/>
        <end position="31"/>
    </location>
</feature>
<evidence type="ECO:0000256" key="1">
    <source>
        <dbReference type="SAM" id="MobiDB-lite"/>
    </source>
</evidence>
<keyword evidence="2" id="KW-0812">Transmembrane</keyword>
<gene>
    <name evidence="3" type="primary">CSON001972</name>
</gene>
<reference evidence="3" key="1">
    <citation type="submission" date="2018-07" db="EMBL/GenBank/DDBJ databases">
        <authorList>
            <person name="Quirk P.G."/>
            <person name="Krulwich T.A."/>
        </authorList>
    </citation>
    <scope>NUCLEOTIDE SEQUENCE</scope>
</reference>
<feature type="region of interest" description="Disordered" evidence="1">
    <location>
        <begin position="394"/>
        <end position="414"/>
    </location>
</feature>